<evidence type="ECO:0000256" key="10">
    <source>
        <dbReference type="SAM" id="Coils"/>
    </source>
</evidence>
<dbReference type="GO" id="GO:0008270">
    <property type="term" value="F:zinc ion binding"/>
    <property type="evidence" value="ECO:0007669"/>
    <property type="project" value="UniProtKB-KW"/>
</dbReference>
<keyword evidence="10" id="KW-0175">Coiled coil</keyword>
<feature type="region of interest" description="Disordered" evidence="11">
    <location>
        <begin position="331"/>
        <end position="403"/>
    </location>
</feature>
<keyword evidence="6" id="KW-0862">Zinc</keyword>
<organism evidence="12 13">
    <name type="scientific">Mytilus coruscus</name>
    <name type="common">Sea mussel</name>
    <dbReference type="NCBI Taxonomy" id="42192"/>
    <lineage>
        <taxon>Eukaryota</taxon>
        <taxon>Metazoa</taxon>
        <taxon>Spiralia</taxon>
        <taxon>Lophotrochozoa</taxon>
        <taxon>Mollusca</taxon>
        <taxon>Bivalvia</taxon>
        <taxon>Autobranchia</taxon>
        <taxon>Pteriomorphia</taxon>
        <taxon>Mytilida</taxon>
        <taxon>Mytiloidea</taxon>
        <taxon>Mytilidae</taxon>
        <taxon>Mytilinae</taxon>
        <taxon>Mytilus</taxon>
    </lineage>
</organism>
<comment type="subcellular location">
    <subcellularLocation>
        <location evidence="1">Nucleus</location>
    </subcellularLocation>
</comment>
<proteinExistence type="inferred from homology"/>
<dbReference type="EMBL" id="CACVKT020003844">
    <property type="protein sequence ID" value="CAC5386210.1"/>
    <property type="molecule type" value="Genomic_DNA"/>
</dbReference>
<feature type="region of interest" description="Disordered" evidence="11">
    <location>
        <begin position="701"/>
        <end position="793"/>
    </location>
</feature>
<evidence type="ECO:0000256" key="9">
    <source>
        <dbReference type="ARBA" id="ARBA00023242"/>
    </source>
</evidence>
<feature type="region of interest" description="Disordered" evidence="11">
    <location>
        <begin position="54"/>
        <end position="114"/>
    </location>
</feature>
<keyword evidence="4" id="KW-0677">Repeat</keyword>
<dbReference type="GO" id="GO:0000981">
    <property type="term" value="F:DNA-binding transcription factor activity, RNA polymerase II-specific"/>
    <property type="evidence" value="ECO:0007669"/>
    <property type="project" value="TreeGrafter"/>
</dbReference>
<name>A0A6J8BT12_MYTCO</name>
<feature type="compositionally biased region" description="Polar residues" evidence="11">
    <location>
        <begin position="734"/>
        <end position="743"/>
    </location>
</feature>
<evidence type="ECO:0000256" key="11">
    <source>
        <dbReference type="SAM" id="MobiDB-lite"/>
    </source>
</evidence>
<dbReference type="Pfam" id="PF01530">
    <property type="entry name" value="zf-C2HC"/>
    <property type="match status" value="6"/>
</dbReference>
<feature type="compositionally biased region" description="Polar residues" evidence="11">
    <location>
        <begin position="701"/>
        <end position="713"/>
    </location>
</feature>
<dbReference type="PANTHER" id="PTHR10816">
    <property type="entry name" value="MYELIN TRANSCRIPTION FACTOR 1-RELATED"/>
    <property type="match status" value="1"/>
</dbReference>
<dbReference type="OrthoDB" id="10069059at2759"/>
<keyword evidence="7" id="KW-0805">Transcription regulation</keyword>
<dbReference type="GO" id="GO:0005634">
    <property type="term" value="C:nucleus"/>
    <property type="evidence" value="ECO:0007669"/>
    <property type="project" value="UniProtKB-SubCell"/>
</dbReference>
<evidence type="ECO:0000313" key="13">
    <source>
        <dbReference type="Proteomes" id="UP000507470"/>
    </source>
</evidence>
<dbReference type="InterPro" id="IPR036060">
    <property type="entry name" value="Znf_C2H2C_sf"/>
</dbReference>
<feature type="compositionally biased region" description="Basic and acidic residues" evidence="11">
    <location>
        <begin position="716"/>
        <end position="733"/>
    </location>
</feature>
<dbReference type="Gene3D" id="4.10.320.30">
    <property type="match status" value="6"/>
</dbReference>
<keyword evidence="13" id="KW-1185">Reference proteome</keyword>
<gene>
    <name evidence="12" type="ORF">MCOR_21672</name>
</gene>
<keyword evidence="3" id="KW-0479">Metal-binding</keyword>
<feature type="coiled-coil region" evidence="10">
    <location>
        <begin position="1035"/>
        <end position="1083"/>
    </location>
</feature>
<evidence type="ECO:0000256" key="8">
    <source>
        <dbReference type="ARBA" id="ARBA00023163"/>
    </source>
</evidence>
<feature type="region of interest" description="Disordered" evidence="11">
    <location>
        <begin position="189"/>
        <end position="210"/>
    </location>
</feature>
<feature type="compositionally biased region" description="Polar residues" evidence="11">
    <location>
        <begin position="355"/>
        <end position="395"/>
    </location>
</feature>
<dbReference type="GO" id="GO:0007399">
    <property type="term" value="P:nervous system development"/>
    <property type="evidence" value="ECO:0007669"/>
    <property type="project" value="UniProtKB-KW"/>
</dbReference>
<feature type="compositionally biased region" description="Basic and acidic residues" evidence="11">
    <location>
        <begin position="80"/>
        <end position="114"/>
    </location>
</feature>
<dbReference type="InterPro" id="IPR002515">
    <property type="entry name" value="Znf_C2H2C"/>
</dbReference>
<evidence type="ECO:0000313" key="12">
    <source>
        <dbReference type="EMBL" id="CAC5386210.1"/>
    </source>
</evidence>
<feature type="region of interest" description="Disordered" evidence="11">
    <location>
        <begin position="817"/>
        <end position="848"/>
    </location>
</feature>
<feature type="region of interest" description="Disordered" evidence="11">
    <location>
        <begin position="242"/>
        <end position="261"/>
    </location>
</feature>
<keyword evidence="9" id="KW-0539">Nucleus</keyword>
<keyword evidence="8" id="KW-0804">Transcription</keyword>
<dbReference type="PROSITE" id="PS51802">
    <property type="entry name" value="ZF_CCHHC"/>
    <property type="match status" value="6"/>
</dbReference>
<dbReference type="Proteomes" id="UP000507470">
    <property type="component" value="Unassembled WGS sequence"/>
</dbReference>
<reference evidence="12 13" key="1">
    <citation type="submission" date="2020-06" db="EMBL/GenBank/DDBJ databases">
        <authorList>
            <person name="Li R."/>
            <person name="Bekaert M."/>
        </authorList>
    </citation>
    <scope>NUCLEOTIDE SEQUENCE [LARGE SCALE GENOMIC DNA]</scope>
    <source>
        <strain evidence="13">wild</strain>
    </source>
</reference>
<evidence type="ECO:0000256" key="6">
    <source>
        <dbReference type="ARBA" id="ARBA00022833"/>
    </source>
</evidence>
<protein>
    <submittedName>
        <fullName evidence="12">MYT1</fullName>
    </submittedName>
</protein>
<keyword evidence="5" id="KW-0863">Zinc-finger</keyword>
<feature type="compositionally biased region" description="Basic and acidic residues" evidence="11">
    <location>
        <begin position="817"/>
        <end position="835"/>
    </location>
</feature>
<feature type="compositionally biased region" description="Acidic residues" evidence="11">
    <location>
        <begin position="54"/>
        <end position="68"/>
    </location>
</feature>
<dbReference type="AlphaFoldDB" id="A0A6J8BT12"/>
<evidence type="ECO:0000256" key="1">
    <source>
        <dbReference type="ARBA" id="ARBA00004123"/>
    </source>
</evidence>
<evidence type="ECO:0000256" key="3">
    <source>
        <dbReference type="ARBA" id="ARBA00022723"/>
    </source>
</evidence>
<dbReference type="SUPFAM" id="SSF103637">
    <property type="entry name" value="CCHHC domain"/>
    <property type="match status" value="6"/>
</dbReference>
<feature type="compositionally biased region" description="Basic and acidic residues" evidence="11">
    <location>
        <begin position="517"/>
        <end position="551"/>
    </location>
</feature>
<dbReference type="FunFam" id="4.10.320.30:FF:000001">
    <property type="entry name" value="Myelin transcription factor 1-like, a"/>
    <property type="match status" value="6"/>
</dbReference>
<evidence type="ECO:0000256" key="2">
    <source>
        <dbReference type="ARBA" id="ARBA00010194"/>
    </source>
</evidence>
<dbReference type="PANTHER" id="PTHR10816:SF15">
    <property type="entry name" value="MYELIN TRANSCRIPTION FACTOR 1-LIKE PROTEIN"/>
    <property type="match status" value="1"/>
</dbReference>
<accession>A0A6J8BT12</accession>
<evidence type="ECO:0000256" key="4">
    <source>
        <dbReference type="ARBA" id="ARBA00022737"/>
    </source>
</evidence>
<feature type="compositionally biased region" description="Low complexity" evidence="11">
    <location>
        <begin position="331"/>
        <end position="349"/>
    </location>
</feature>
<evidence type="ECO:0000256" key="7">
    <source>
        <dbReference type="ARBA" id="ARBA00023015"/>
    </source>
</evidence>
<comment type="similarity">
    <text evidence="2">Belongs to the MYT1 family.</text>
</comment>
<feature type="region of interest" description="Disordered" evidence="11">
    <location>
        <begin position="515"/>
        <end position="551"/>
    </location>
</feature>
<sequence length="1154" mass="126081">MSLRERHVGYYGIYECCGEVKFEYLFNANFVFKYTNRQMTDYSTGLSSELGIEENQDGTVEQDSDNENSDGGKSRGTGEGNEKMTNKRKSAVDTKDLSKAEGLESKKSKTKQDTVSDGFCPFPGCNGLGHVSGKYARHRCLQSCPLAANKKKISQTTTVKSTPTSKSIHVEKTDEEGNIKCVKVRLDDGSTVSAGDDENRAPEETPVQPVCSDIPGEKPEVSEPACFQETEQAIQQLSDDLDVKPAPEDSTSETSNENIVRCEIKSENEQSAPNDEDNLHKIQQQCETIQENVGNQIEINMFIDSMNQSTNEECLPEVVQIYQTENVEQSSQSIKESSISSIQTEQSSQPMEESPVTSLQTEQSSQPMEESPVTSIQTELSSQPMVELSVSSIHTEQSSQPIVESSISSIHTEQSPQCMVELSTSQQTEQTQFSEENIQMTEGVAQSQVEPIDQNNVETVQTGPSQIIIEHIDLSQGGTEDMDQSDIIDISDEIKKEKSDEEGEFQVVAEWSAPMEVMDRKEEEKETQTVEKEKFSPEDSGKDDGKDKDVKCPTPGCDGTGHITGLYSHHRSLSGCPKKSQAPPEVVAAHESLTRCPTPGCIGKGHVNSNRSTHRSVSGCPIAAMGKLVSTTTNQAKKTGLHLVLLPKEDDPSKAVLAACNEKELIRLAAQKSQSVSPTGPASESDRILRPMILTKQLELQGTDSVVSTSTPRGNLAKELEKYSRPDLNKVHDQQGTSATTPVQKPPPKKDLSERPNILRRPSFKPKLARSPSSSSESSITLPLNQPVSSTSSTISNILSQQKQANIEYTRSIGDLNTERCRSPSELSTDSRGDPFYDGFSGKGDNSQCPTPGCDGSGHVTGNYTSHRSVSGCPLADRNIATSNQVDLKCPTPGCDGSGHVTGNYASHRSLSGCPRAAKLKRMMGKDGERKEEEPLRASGCPLANKHKLQRQLLASLDCQDSDLAKSLKMDGIVCPTPGCDGSGHANGSFLSHRSLSGCPRATQAMKKAKLSPAELSIIHSKLQNGEDLHNDEELQQLELDISKIKEYNLELDQEVSKMRSDVITLENQVLQEEKENNAIQDQSRILTDYLTTLKRQILSVLSQINMPHLNTTLINEENLEECINQIQSLCFNRNGSMVAGGAINLGVSEIQVA</sequence>
<dbReference type="GO" id="GO:0000978">
    <property type="term" value="F:RNA polymerase II cis-regulatory region sequence-specific DNA binding"/>
    <property type="evidence" value="ECO:0007669"/>
    <property type="project" value="TreeGrafter"/>
</dbReference>
<evidence type="ECO:0000256" key="5">
    <source>
        <dbReference type="ARBA" id="ARBA00022771"/>
    </source>
</evidence>